<sequence length="295" mass="32425">MSRYQNPDEQREGGWPAVQRLLEYAVGAHDRRQSAPEVPEELQEWHRTMLPAVAVGLLHGGFKQWRAERAAHELQAITRPLEQRSALWYSTVNLQHFFRVSDAAFRGALSFGGLVALYFSVHALSSVYRGRRNFAVDGFYGGVAAGAAYAAHHAARSPTWPPAGNLPARMATFVGLGTIQGVLEGWYNKQKRDEEEAAAKEAAQRERAAALAGHDPAAALLAQLQASLSTGPVAADHQQQQEQQQQLGQLAEGAAFRTEVQQADEQQAEDGEQAGQQQEEGETAAVPAKPWWRLW</sequence>
<evidence type="ECO:0000313" key="2">
    <source>
        <dbReference type="EMBL" id="PRW45065.1"/>
    </source>
</evidence>
<dbReference type="EMBL" id="LHPG02000012">
    <property type="protein sequence ID" value="PRW45065.1"/>
    <property type="molecule type" value="Genomic_DNA"/>
</dbReference>
<proteinExistence type="predicted"/>
<dbReference type="AlphaFoldDB" id="A0A2P6TLC1"/>
<feature type="region of interest" description="Disordered" evidence="1">
    <location>
        <begin position="232"/>
        <end position="295"/>
    </location>
</feature>
<gene>
    <name evidence="2" type="ORF">C2E21_6427</name>
</gene>
<comment type="caution">
    <text evidence="2">The sequence shown here is derived from an EMBL/GenBank/DDBJ whole genome shotgun (WGS) entry which is preliminary data.</text>
</comment>
<keyword evidence="3" id="KW-1185">Reference proteome</keyword>
<dbReference type="OrthoDB" id="10461668at2759"/>
<reference evidence="2 3" key="1">
    <citation type="journal article" date="2018" name="Plant J.">
        <title>Genome sequences of Chlorella sorokiniana UTEX 1602 and Micractinium conductrix SAG 241.80: implications to maltose excretion by a green alga.</title>
        <authorList>
            <person name="Arriola M.B."/>
            <person name="Velmurugan N."/>
            <person name="Zhang Y."/>
            <person name="Plunkett M.H."/>
            <person name="Hondzo H."/>
            <person name="Barney B.M."/>
        </authorList>
    </citation>
    <scope>NUCLEOTIDE SEQUENCE [LARGE SCALE GENOMIC DNA]</scope>
    <source>
        <strain evidence="3">UTEX 1602</strain>
    </source>
</reference>
<organism evidence="2 3">
    <name type="scientific">Chlorella sorokiniana</name>
    <name type="common">Freshwater green alga</name>
    <dbReference type="NCBI Taxonomy" id="3076"/>
    <lineage>
        <taxon>Eukaryota</taxon>
        <taxon>Viridiplantae</taxon>
        <taxon>Chlorophyta</taxon>
        <taxon>core chlorophytes</taxon>
        <taxon>Trebouxiophyceae</taxon>
        <taxon>Chlorellales</taxon>
        <taxon>Chlorellaceae</taxon>
        <taxon>Chlorella clade</taxon>
        <taxon>Chlorella</taxon>
    </lineage>
</organism>
<protein>
    <submittedName>
        <fullName evidence="2">Uncharacterized protein</fullName>
    </submittedName>
</protein>
<evidence type="ECO:0000256" key="1">
    <source>
        <dbReference type="SAM" id="MobiDB-lite"/>
    </source>
</evidence>
<name>A0A2P6TLC1_CHLSO</name>
<feature type="compositionally biased region" description="Low complexity" evidence="1">
    <location>
        <begin position="273"/>
        <end position="286"/>
    </location>
</feature>
<dbReference type="Proteomes" id="UP000239899">
    <property type="component" value="Unassembled WGS sequence"/>
</dbReference>
<accession>A0A2P6TLC1</accession>
<feature type="compositionally biased region" description="Low complexity" evidence="1">
    <location>
        <begin position="238"/>
        <end position="265"/>
    </location>
</feature>
<evidence type="ECO:0000313" key="3">
    <source>
        <dbReference type="Proteomes" id="UP000239899"/>
    </source>
</evidence>